<accession>A0AB33K4Q7</accession>
<name>A0AB33K4Q7_9ACTN</name>
<proteinExistence type="predicted"/>
<organism evidence="3">
    <name type="scientific">Kitasatospora sp. CMC57</name>
    <dbReference type="NCBI Taxonomy" id="3231513"/>
    <lineage>
        <taxon>Bacteria</taxon>
        <taxon>Bacillati</taxon>
        <taxon>Actinomycetota</taxon>
        <taxon>Actinomycetes</taxon>
        <taxon>Kitasatosporales</taxon>
        <taxon>Streptomycetaceae</taxon>
        <taxon>Kitasatospora</taxon>
    </lineage>
</organism>
<dbReference type="InterPro" id="IPR035930">
    <property type="entry name" value="FomD-like_sf"/>
</dbReference>
<dbReference type="InterPro" id="IPR007295">
    <property type="entry name" value="DUF402"/>
</dbReference>
<dbReference type="Gene3D" id="2.40.380.10">
    <property type="entry name" value="FomD-like"/>
    <property type="match status" value="1"/>
</dbReference>
<evidence type="ECO:0000259" key="1">
    <source>
        <dbReference type="Pfam" id="PF04167"/>
    </source>
</evidence>
<dbReference type="AlphaFoldDB" id="A0AB33K4Q7"/>
<geneLocation type="plasmid" evidence="3">
    <name>pCMC57_02</name>
</geneLocation>
<sequence>MVTDTDLFTPGSTVVRRDVHAGQVWTAMPQRVVADTGHVLTLAYWPGIESLAPITWITSTRTGDQSARERMLTELASQTWTLDRYRWTGTTLLSHFLAGEWFSVHCFQDAFGEPLRWYVNFEKPYLRRPGVGIDTLDLCLDLAVSLDLSGHHWKDRSEYAQLRRLGVIDDYLHRQVVRAQGWAITMLDNVSGPFADGWPTWAPDASWPLPELPADADHVADQALR</sequence>
<reference evidence="3" key="1">
    <citation type="submission" date="2024-07" db="EMBL/GenBank/DDBJ databases">
        <title>Complete genome sequences of cellulolytic bacteria, Kitasatospora sp. CMC57 and Streptomyces sp. CMC78, isolated from Japanese agricultural soil.</title>
        <authorList>
            <person name="Hashimoto T."/>
            <person name="Ito M."/>
            <person name="Iwamoto M."/>
            <person name="Fukahori D."/>
            <person name="Shoda T."/>
            <person name="Sakoda M."/>
            <person name="Morohoshi T."/>
            <person name="Mitsuboshi M."/>
            <person name="Nishizawa T."/>
        </authorList>
    </citation>
    <scope>NUCLEOTIDE SEQUENCE</scope>
    <source>
        <strain evidence="3">CMC57</strain>
        <plasmid evidence="3">pCMC57_02</plasmid>
    </source>
</reference>
<protein>
    <submittedName>
        <fullName evidence="3">DUF402 domain-containing protein</fullName>
    </submittedName>
</protein>
<keyword evidence="3" id="KW-0614">Plasmid</keyword>
<evidence type="ECO:0000313" key="2">
    <source>
        <dbReference type="EMBL" id="BFP49991.1"/>
    </source>
</evidence>
<dbReference type="EMBL" id="AP035883">
    <property type="protein sequence ID" value="BFP50173.1"/>
    <property type="molecule type" value="Genomic_DNA"/>
</dbReference>
<evidence type="ECO:0000313" key="3">
    <source>
        <dbReference type="EMBL" id="BFP50173.1"/>
    </source>
</evidence>
<dbReference type="SUPFAM" id="SSF159234">
    <property type="entry name" value="FomD-like"/>
    <property type="match status" value="1"/>
</dbReference>
<feature type="domain" description="DUF402" evidence="1">
    <location>
        <begin position="71"/>
        <end position="179"/>
    </location>
</feature>
<gene>
    <name evidence="2" type="ORF">KCMC57_63590</name>
    <name evidence="3" type="ORF">KCMC57_65420</name>
</gene>
<dbReference type="Pfam" id="PF04167">
    <property type="entry name" value="DUF402"/>
    <property type="match status" value="1"/>
</dbReference>
<dbReference type="EMBL" id="AP035881">
    <property type="protein sequence ID" value="BFP49991.1"/>
    <property type="molecule type" value="Genomic_DNA"/>
</dbReference>